<dbReference type="Gene3D" id="1.10.1400.10">
    <property type="match status" value="1"/>
</dbReference>
<organism evidence="4 5">
    <name type="scientific">Haloglomus irregulare</name>
    <dbReference type="NCBI Taxonomy" id="2234134"/>
    <lineage>
        <taxon>Archaea</taxon>
        <taxon>Methanobacteriati</taxon>
        <taxon>Methanobacteriota</taxon>
        <taxon>Stenosarchaea group</taxon>
        <taxon>Halobacteria</taxon>
        <taxon>Halobacteriales</taxon>
        <taxon>Natronomonadaceae</taxon>
        <taxon>Haloglomus</taxon>
    </lineage>
</organism>
<dbReference type="Gene3D" id="2.30.120.10">
    <property type="match status" value="1"/>
</dbReference>
<dbReference type="Gene3D" id="1.10.439.10">
    <property type="entry name" value="Penicillin Amidohydrolase, domain 1"/>
    <property type="match status" value="1"/>
</dbReference>
<evidence type="ECO:0000313" key="5">
    <source>
        <dbReference type="Proteomes" id="UP000319894"/>
    </source>
</evidence>
<dbReference type="SUPFAM" id="SSF56235">
    <property type="entry name" value="N-terminal nucleophile aminohydrolases (Ntn hydrolases)"/>
    <property type="match status" value="1"/>
</dbReference>
<comment type="similarity">
    <text evidence="1">Belongs to the peptidase S45 family.</text>
</comment>
<proteinExistence type="inferred from homology"/>
<dbReference type="InterPro" id="IPR043147">
    <property type="entry name" value="Penicillin_amidase_A-knob"/>
</dbReference>
<gene>
    <name evidence="4" type="ORF">DP107_00520</name>
</gene>
<dbReference type="InterPro" id="IPR014395">
    <property type="entry name" value="Pen/GL7ACA/AHL_acylase"/>
</dbReference>
<comment type="caution">
    <text evidence="4">The sequence shown here is derived from an EMBL/GenBank/DDBJ whole genome shotgun (WGS) entry which is preliminary data.</text>
</comment>
<dbReference type="InParanoid" id="A0A554NE96"/>
<dbReference type="RefSeq" id="WP_144260179.1">
    <property type="nucleotide sequence ID" value="NZ_QMDX01000001.1"/>
</dbReference>
<dbReference type="Proteomes" id="UP000319894">
    <property type="component" value="Unassembled WGS sequence"/>
</dbReference>
<dbReference type="InterPro" id="IPR043146">
    <property type="entry name" value="Penicillin_amidase_N_B-knob"/>
</dbReference>
<evidence type="ECO:0000313" key="4">
    <source>
        <dbReference type="EMBL" id="TSD15703.1"/>
    </source>
</evidence>
<dbReference type="PANTHER" id="PTHR34218">
    <property type="entry name" value="PEPTIDASE S45 PENICILLIN AMIDASE"/>
    <property type="match status" value="1"/>
</dbReference>
<dbReference type="InterPro" id="IPR029055">
    <property type="entry name" value="Ntn_hydrolases_N"/>
</dbReference>
<dbReference type="InterPro" id="IPR002692">
    <property type="entry name" value="S45"/>
</dbReference>
<reference evidence="4 5" key="1">
    <citation type="submission" date="2018-06" db="EMBL/GenBank/DDBJ databases">
        <title>Natronomonas sp. F16-60 a new haloarchaeon isolated from a solar saltern of Isla Cristina, Huelva, Spain.</title>
        <authorList>
            <person name="Duran-Viseras A."/>
            <person name="Sanchez-Porro C."/>
            <person name="Ventosa A."/>
        </authorList>
    </citation>
    <scope>NUCLEOTIDE SEQUENCE [LARGE SCALE GENOMIC DNA]</scope>
    <source>
        <strain evidence="4 5">F16-60</strain>
    </source>
</reference>
<keyword evidence="3" id="KW-0865">Zymogen</keyword>
<dbReference type="GO" id="GO:0017000">
    <property type="term" value="P:antibiotic biosynthetic process"/>
    <property type="evidence" value="ECO:0007669"/>
    <property type="project" value="InterPro"/>
</dbReference>
<dbReference type="EMBL" id="QMDX01000001">
    <property type="protein sequence ID" value="TSD15703.1"/>
    <property type="molecule type" value="Genomic_DNA"/>
</dbReference>
<evidence type="ECO:0000256" key="3">
    <source>
        <dbReference type="ARBA" id="ARBA00023145"/>
    </source>
</evidence>
<dbReference type="Gene3D" id="3.60.20.10">
    <property type="entry name" value="Glutamine Phosphoribosylpyrophosphate, subunit 1, domain 1"/>
    <property type="match status" value="1"/>
</dbReference>
<accession>A0A554NE96</accession>
<sequence length="827" mass="91610">MASDLAGVVASVLCLAVLLSAAVGGGSLLTLSAPASGAAWGPAYGANDGSVASRVADLGGPRQVENPYGHATVQYDDAGVPHINASNRQALAFAVGYVQARDRLFQMDLQRRLMSGNLSAAFGARAVESDRFHRQMGFADAANASWRRIRDTEAGDGVRAYSAGVNRYIDARPTPFEFRANDYEPTRWTPQDTLIVGKLIAWDLTGDFRDLRGRSIRRAFPDRTDEVAALYPDQLDHDEAIVDSAVGGERNAVGEPRPELVSGDADAGLQGLYEELRPHQSEPGLGSNSWVVAGRHTEDGSPIVANDPHLSLTVPSVWYEQHLRVRGDGDDAMDVRGVAFPGVPTVVIGANEDIAWGFTNVGADQTDLYRYDRPSADTYRYRGETREFETHNETIPVKDGRDRTVRIRRTVHGPFLSRETPQGETGVAVSWVGLGDTRESVAIYELNGATDLDEVREIMRRFDSPTQNFVAADIRDGGTYFRLTGRYPVRQVGNRSVTGDRVFDGSAARVEWPGFEPYGRTNWSAFHDYDAVPEVRNPDYLATANQRTTDDPPFYIAHSPRYADPYRGERINDLLEQRATSDRPITAEYVRRMQRDVRSEAAADLLPVVADATGEMAPETRAAADRLKDWDRNMTRDSRAALLYARWLEHYRNATFGDEFRSRGLDESYFPKDHTLARLPADSRWFDDVRTGDRERRADIAARALRRAVAEIDREGWETYGDYNRLHAEHPFPLEFLDFPGRGMDGSAYTVSNFRSQRSTQAGSSWRMVVTEGESSGVIPGGQSGNPYSPRYHSQLDEWAAGEYKSMARASAGRTELVFVPADGGAE</sequence>
<protein>
    <submittedName>
        <fullName evidence="4">Penicillin acylase family protein</fullName>
    </submittedName>
</protein>
<dbReference type="InterPro" id="IPR023343">
    <property type="entry name" value="Penicillin_amidase_dom1"/>
</dbReference>
<name>A0A554NE96_9EURY</name>
<keyword evidence="2" id="KW-0378">Hydrolase</keyword>
<dbReference type="PANTHER" id="PTHR34218:SF4">
    <property type="entry name" value="ACYL-HOMOSERINE LACTONE ACYLASE QUIP"/>
    <property type="match status" value="1"/>
</dbReference>
<dbReference type="GO" id="GO:0016811">
    <property type="term" value="F:hydrolase activity, acting on carbon-nitrogen (but not peptide) bonds, in linear amides"/>
    <property type="evidence" value="ECO:0007669"/>
    <property type="project" value="InterPro"/>
</dbReference>
<dbReference type="Pfam" id="PF01804">
    <property type="entry name" value="Penicil_amidase"/>
    <property type="match status" value="1"/>
</dbReference>
<dbReference type="PIRSF" id="PIRSF001227">
    <property type="entry name" value="Pen_acylase"/>
    <property type="match status" value="1"/>
</dbReference>
<dbReference type="AlphaFoldDB" id="A0A554NE96"/>
<dbReference type="OrthoDB" id="56056at2157"/>
<dbReference type="CDD" id="cd03747">
    <property type="entry name" value="Ntn_PGA_like"/>
    <property type="match status" value="1"/>
</dbReference>
<evidence type="ECO:0000256" key="2">
    <source>
        <dbReference type="ARBA" id="ARBA00022801"/>
    </source>
</evidence>
<keyword evidence="5" id="KW-1185">Reference proteome</keyword>
<evidence type="ECO:0000256" key="1">
    <source>
        <dbReference type="ARBA" id="ARBA00006586"/>
    </source>
</evidence>